<dbReference type="GO" id="GO:0016740">
    <property type="term" value="F:transferase activity"/>
    <property type="evidence" value="ECO:0007669"/>
    <property type="project" value="UniProtKB-KW"/>
</dbReference>
<dbReference type="PANTHER" id="PTHR12215">
    <property type="entry name" value="PHOSPHOPANTETHEINE TRANSFERASE"/>
    <property type="match status" value="1"/>
</dbReference>
<dbReference type="SUPFAM" id="SSF56214">
    <property type="entry name" value="4'-phosphopantetheinyl transferase"/>
    <property type="match status" value="2"/>
</dbReference>
<dbReference type="Pfam" id="PF22624">
    <property type="entry name" value="AASDHPPT_N"/>
    <property type="match status" value="1"/>
</dbReference>
<dbReference type="PANTHER" id="PTHR12215:SF10">
    <property type="entry name" value="L-AMINOADIPATE-SEMIALDEHYDE DEHYDROGENASE-PHOSPHOPANTETHEINYL TRANSFERASE"/>
    <property type="match status" value="1"/>
</dbReference>
<dbReference type="RefSeq" id="WP_345840542.1">
    <property type="nucleotide sequence ID" value="NZ_JBDIME010000028.1"/>
</dbReference>
<comment type="similarity">
    <text evidence="1">Belongs to the P-Pant transferase superfamily. Gsp/Sfp/HetI/AcpT family.</text>
</comment>
<proteinExistence type="inferred from homology"/>
<evidence type="ECO:0000313" key="6">
    <source>
        <dbReference type="Proteomes" id="UP001419910"/>
    </source>
</evidence>
<comment type="caution">
    <text evidence="5">The sequence shown here is derived from an EMBL/GenBank/DDBJ whole genome shotgun (WGS) entry which is preliminary data.</text>
</comment>
<feature type="domain" description="4'-phosphopantetheinyl transferase N-terminal" evidence="4">
    <location>
        <begin position="30"/>
        <end position="112"/>
    </location>
</feature>
<protein>
    <submittedName>
        <fullName evidence="5">4'-phosphopantetheinyl transferase superfamily protein</fullName>
    </submittedName>
</protein>
<feature type="domain" description="4'-phosphopantetheinyl transferase" evidence="3">
    <location>
        <begin position="118"/>
        <end position="183"/>
    </location>
</feature>
<name>A0ABU9Y9H5_9SPHN</name>
<evidence type="ECO:0000256" key="1">
    <source>
        <dbReference type="ARBA" id="ARBA00010990"/>
    </source>
</evidence>
<dbReference type="Pfam" id="PF01648">
    <property type="entry name" value="ACPS"/>
    <property type="match status" value="1"/>
</dbReference>
<evidence type="ECO:0000259" key="4">
    <source>
        <dbReference type="Pfam" id="PF22624"/>
    </source>
</evidence>
<accession>A0ABU9Y9H5</accession>
<evidence type="ECO:0000256" key="2">
    <source>
        <dbReference type="ARBA" id="ARBA00022679"/>
    </source>
</evidence>
<gene>
    <name evidence="5" type="ORF">ABC974_22710</name>
</gene>
<reference evidence="5 6" key="1">
    <citation type="submission" date="2024-05" db="EMBL/GenBank/DDBJ databases">
        <authorList>
            <person name="Liu Q."/>
            <person name="Xin Y.-H."/>
        </authorList>
    </citation>
    <scope>NUCLEOTIDE SEQUENCE [LARGE SCALE GENOMIC DNA]</scope>
    <source>
        <strain evidence="5 6">CGMCC 1.10181</strain>
    </source>
</reference>
<dbReference type="InterPro" id="IPR037143">
    <property type="entry name" value="4-PPantetheinyl_Trfase_dom_sf"/>
</dbReference>
<dbReference type="Gene3D" id="3.90.470.20">
    <property type="entry name" value="4'-phosphopantetheinyl transferase domain"/>
    <property type="match status" value="2"/>
</dbReference>
<dbReference type="InterPro" id="IPR055066">
    <property type="entry name" value="AASDHPPT_N"/>
</dbReference>
<organism evidence="5 6">
    <name type="scientific">Sphingomonas oligophenolica</name>
    <dbReference type="NCBI Taxonomy" id="301154"/>
    <lineage>
        <taxon>Bacteria</taxon>
        <taxon>Pseudomonadati</taxon>
        <taxon>Pseudomonadota</taxon>
        <taxon>Alphaproteobacteria</taxon>
        <taxon>Sphingomonadales</taxon>
        <taxon>Sphingomonadaceae</taxon>
        <taxon>Sphingomonas</taxon>
    </lineage>
</organism>
<evidence type="ECO:0000313" key="5">
    <source>
        <dbReference type="EMBL" id="MEN2792459.1"/>
    </source>
</evidence>
<dbReference type="InterPro" id="IPR008278">
    <property type="entry name" value="4-PPantetheinyl_Trfase_dom"/>
</dbReference>
<dbReference type="Proteomes" id="UP001419910">
    <property type="component" value="Unassembled WGS sequence"/>
</dbReference>
<dbReference type="InterPro" id="IPR050559">
    <property type="entry name" value="P-Pant_transferase_sf"/>
</dbReference>
<keyword evidence="2 5" id="KW-0808">Transferase</keyword>
<evidence type="ECO:0000259" key="3">
    <source>
        <dbReference type="Pfam" id="PF01648"/>
    </source>
</evidence>
<sequence>MAAGAIFGHSAPVAIQLFLCTVGPGDEPHLSGLLARLDEAERDRASRFMFERDRLTYAAAHALLRHALDQVAGVQRPWRFAADAYGKPSLDPSLDGMCFNLSHTDGLVAVAVSRRGDIGVDAESIARAPDESTFTNLVLAPEELAELEGCADRPNRLLRIWVAKEAIAKAIGLGLSLPVKQIVLRGEMPRLIALPEAHGPTGAWSLHSERYGLHWLALATRHGEATPALRIAMTVEQLLAA</sequence>
<keyword evidence="6" id="KW-1185">Reference proteome</keyword>
<dbReference type="EMBL" id="JBDIME010000028">
    <property type="protein sequence ID" value="MEN2792459.1"/>
    <property type="molecule type" value="Genomic_DNA"/>
</dbReference>